<feature type="region of interest" description="Disordered" evidence="1">
    <location>
        <begin position="97"/>
        <end position="117"/>
    </location>
</feature>
<accession>A0A7S8HD80</accession>
<feature type="compositionally biased region" description="Low complexity" evidence="1">
    <location>
        <begin position="40"/>
        <end position="50"/>
    </location>
</feature>
<evidence type="ECO:0000256" key="1">
    <source>
        <dbReference type="SAM" id="MobiDB-lite"/>
    </source>
</evidence>
<dbReference type="RefSeq" id="WP_213161707.1">
    <property type="nucleotide sequence ID" value="NZ_CP058214.1"/>
</dbReference>
<name>A0A7S8HD80_9HYPH</name>
<proteinExistence type="predicted"/>
<keyword evidence="3" id="KW-1185">Reference proteome</keyword>
<dbReference type="EMBL" id="CP058214">
    <property type="protein sequence ID" value="QPC44340.1"/>
    <property type="molecule type" value="Genomic_DNA"/>
</dbReference>
<dbReference type="KEGG" id="kmn:HW532_17520"/>
<evidence type="ECO:0000313" key="2">
    <source>
        <dbReference type="EMBL" id="QPC44340.1"/>
    </source>
</evidence>
<dbReference type="AlphaFoldDB" id="A0A7S8HD80"/>
<evidence type="ECO:0000313" key="3">
    <source>
        <dbReference type="Proteomes" id="UP000593594"/>
    </source>
</evidence>
<dbReference type="Proteomes" id="UP000593594">
    <property type="component" value="Chromosome"/>
</dbReference>
<protein>
    <submittedName>
        <fullName evidence="2">Uncharacterized protein</fullName>
    </submittedName>
</protein>
<gene>
    <name evidence="2" type="ORF">HW532_17520</name>
</gene>
<reference evidence="2 3" key="1">
    <citation type="submission" date="2020-06" db="EMBL/GenBank/DDBJ databases">
        <title>Genome sequence of 2 isolates from Red Sea Mangroves.</title>
        <authorList>
            <person name="Sefrji F."/>
            <person name="Michoud G."/>
            <person name="Merlino G."/>
            <person name="Daffonchio D."/>
        </authorList>
    </citation>
    <scope>NUCLEOTIDE SEQUENCE [LARGE SCALE GENOMIC DNA]</scope>
    <source>
        <strain evidence="2 3">R1DC25</strain>
    </source>
</reference>
<organism evidence="2 3">
    <name type="scientific">Kaustia mangrovi</name>
    <dbReference type="NCBI Taxonomy" id="2593653"/>
    <lineage>
        <taxon>Bacteria</taxon>
        <taxon>Pseudomonadati</taxon>
        <taxon>Pseudomonadota</taxon>
        <taxon>Alphaproteobacteria</taxon>
        <taxon>Hyphomicrobiales</taxon>
        <taxon>Parvibaculaceae</taxon>
        <taxon>Kaustia</taxon>
    </lineage>
</organism>
<feature type="region of interest" description="Disordered" evidence="1">
    <location>
        <begin position="1"/>
        <end position="65"/>
    </location>
</feature>
<sequence>MPKSVAGIPLQPLTSPEGAPTPAPETSPARPASAPPSRPARPAALERAASLDPWQGRGGADSLAELSGKTGLSEEIANDFLRKAGLEVALRDGALVRTRHDDPGEAEAQRPPSPEDLGRIGKALMLAPETPAKIAVASVLVPAVNARLLEAVEADVPRDGVMDSLKGMARSYCHVLGGRDLAIDDTIATVNTYLFDRIGGDRALRGSNIAATALTTLMMLMPTVGKNLPVIAEAVREGRYRDAVVPALSVCAIAAMTLNPAMAAFGYDKGSAIAAATGNALMMTNLAEILQEGGDWTDLAREEVSPDARPFTSLARSHGLIDQGVHLALDFLHEFAAQTGFFTLNVMNAAGSGEAKRNPAIFPLLAALLLPAAVETGRGEQPFAEFGTGRSALADAIVADRGATGIRGQAARQFLQQRIAATYDGEDYGALARPLLERTGASDIGRQFGANTLSDGEELSFLKGLTDRISQDPVVRAGARDALDRIYRFERFDPAEAVEGDRALGEILRAVQTERDRDRGFMRNERGFHADHVYRNVIAHAVRCAAFEELSR</sequence>